<evidence type="ECO:0000313" key="3">
    <source>
        <dbReference type="Proteomes" id="UP000467841"/>
    </source>
</evidence>
<dbReference type="PANTHER" id="PTHR37736:SF1">
    <property type="entry name" value="GLYCINE-RICH PROTEIN"/>
    <property type="match status" value="1"/>
</dbReference>
<comment type="caution">
    <text evidence="2">The sequence shown here is derived from an EMBL/GenBank/DDBJ whole genome shotgun (WGS) entry which is preliminary data.</text>
</comment>
<accession>A0A6D2KQY4</accession>
<dbReference type="AlphaFoldDB" id="A0A6D2KQY4"/>
<name>A0A6D2KQY4_9BRAS</name>
<dbReference type="EMBL" id="CACVBM020001451">
    <property type="protein sequence ID" value="CAA7050595.1"/>
    <property type="molecule type" value="Genomic_DNA"/>
</dbReference>
<dbReference type="Proteomes" id="UP000467841">
    <property type="component" value="Unassembled WGS sequence"/>
</dbReference>
<evidence type="ECO:0000256" key="1">
    <source>
        <dbReference type="SAM" id="MobiDB-lite"/>
    </source>
</evidence>
<dbReference type="OrthoDB" id="69150at2759"/>
<evidence type="ECO:0000313" key="2">
    <source>
        <dbReference type="EMBL" id="CAA7050595.1"/>
    </source>
</evidence>
<reference evidence="2" key="1">
    <citation type="submission" date="2020-01" db="EMBL/GenBank/DDBJ databases">
        <authorList>
            <person name="Mishra B."/>
        </authorList>
    </citation>
    <scope>NUCLEOTIDE SEQUENCE [LARGE SCALE GENOMIC DNA]</scope>
</reference>
<feature type="region of interest" description="Disordered" evidence="1">
    <location>
        <begin position="136"/>
        <end position="157"/>
    </location>
</feature>
<feature type="compositionally biased region" description="Polar residues" evidence="1">
    <location>
        <begin position="137"/>
        <end position="151"/>
    </location>
</feature>
<proteinExistence type="predicted"/>
<gene>
    <name evidence="2" type="ORF">MERR_LOCUS37830</name>
</gene>
<protein>
    <submittedName>
        <fullName evidence="2">Uncharacterized protein</fullName>
    </submittedName>
</protein>
<dbReference type="PANTHER" id="PTHR37736">
    <property type="entry name" value="GLYCINE-RICH PROTEIN"/>
    <property type="match status" value="1"/>
</dbReference>
<keyword evidence="3" id="KW-1185">Reference proteome</keyword>
<organism evidence="2 3">
    <name type="scientific">Microthlaspi erraticum</name>
    <dbReference type="NCBI Taxonomy" id="1685480"/>
    <lineage>
        <taxon>Eukaryota</taxon>
        <taxon>Viridiplantae</taxon>
        <taxon>Streptophyta</taxon>
        <taxon>Embryophyta</taxon>
        <taxon>Tracheophyta</taxon>
        <taxon>Spermatophyta</taxon>
        <taxon>Magnoliopsida</taxon>
        <taxon>eudicotyledons</taxon>
        <taxon>Gunneridae</taxon>
        <taxon>Pentapetalae</taxon>
        <taxon>rosids</taxon>
        <taxon>malvids</taxon>
        <taxon>Brassicales</taxon>
        <taxon>Brassicaceae</taxon>
        <taxon>Coluteocarpeae</taxon>
        <taxon>Microthlaspi</taxon>
    </lineage>
</organism>
<sequence>MAATATSETSFLALINKRLRTPRLDPVVLVRIEEVEKLRNPLSVAAVAAQKDPSLSLLQTSERDVLAVMDKRLRALRKKHKRITQMEESISQGKTPDKEQKEVLRSKPVVLVLIQELEKLQNLRTPLSPAVSEEISLATQPNLQDTASSDTDPVAVA</sequence>